<dbReference type="InterPro" id="IPR004841">
    <property type="entry name" value="AA-permease/SLC12A_dom"/>
</dbReference>
<dbReference type="Pfam" id="PF00324">
    <property type="entry name" value="AA_permease"/>
    <property type="match status" value="1"/>
</dbReference>
<evidence type="ECO:0000256" key="7">
    <source>
        <dbReference type="SAM" id="Phobius"/>
    </source>
</evidence>
<dbReference type="OrthoDB" id="3900342at2759"/>
<dbReference type="AlphaFoldDB" id="A0A9W8GMW5"/>
<keyword evidence="4" id="KW-0029">Amino-acid transport</keyword>
<feature type="transmembrane region" description="Helical" evidence="7">
    <location>
        <begin position="355"/>
        <end position="376"/>
    </location>
</feature>
<feature type="domain" description="Amino acid permease/ SLC12A" evidence="8">
    <location>
        <begin position="28"/>
        <end position="480"/>
    </location>
</feature>
<feature type="transmembrane region" description="Helical" evidence="7">
    <location>
        <begin position="206"/>
        <end position="233"/>
    </location>
</feature>
<dbReference type="GO" id="GO:0016020">
    <property type="term" value="C:membrane"/>
    <property type="evidence" value="ECO:0007669"/>
    <property type="project" value="UniProtKB-SubCell"/>
</dbReference>
<feature type="transmembrane region" description="Helical" evidence="7">
    <location>
        <begin position="112"/>
        <end position="131"/>
    </location>
</feature>
<name>A0A9W8GMW5_9FUNG</name>
<dbReference type="Proteomes" id="UP001151516">
    <property type="component" value="Unassembled WGS sequence"/>
</dbReference>
<dbReference type="PANTHER" id="PTHR43341:SF1">
    <property type="entry name" value="GENERAL AMINO-ACID PERMEASE GAP1"/>
    <property type="match status" value="1"/>
</dbReference>
<keyword evidence="3 7" id="KW-0812">Transmembrane</keyword>
<feature type="transmembrane region" description="Helical" evidence="7">
    <location>
        <begin position="306"/>
        <end position="334"/>
    </location>
</feature>
<evidence type="ECO:0000256" key="5">
    <source>
        <dbReference type="ARBA" id="ARBA00022989"/>
    </source>
</evidence>
<reference evidence="9" key="1">
    <citation type="submission" date="2022-07" db="EMBL/GenBank/DDBJ databases">
        <title>Phylogenomic reconstructions and comparative analyses of Kickxellomycotina fungi.</title>
        <authorList>
            <person name="Reynolds N.K."/>
            <person name="Stajich J.E."/>
            <person name="Barry K."/>
            <person name="Grigoriev I.V."/>
            <person name="Crous P."/>
            <person name="Smith M.E."/>
        </authorList>
    </citation>
    <scope>NUCLEOTIDE SEQUENCE</scope>
    <source>
        <strain evidence="9">CBS 109367</strain>
    </source>
</reference>
<protein>
    <recommendedName>
        <fullName evidence="8">Amino acid permease/ SLC12A domain-containing protein</fullName>
    </recommendedName>
</protein>
<evidence type="ECO:0000256" key="1">
    <source>
        <dbReference type="ARBA" id="ARBA00004141"/>
    </source>
</evidence>
<feature type="transmembrane region" description="Helical" evidence="7">
    <location>
        <begin position="426"/>
        <end position="454"/>
    </location>
</feature>
<dbReference type="InterPro" id="IPR050524">
    <property type="entry name" value="APC_YAT"/>
</dbReference>
<evidence type="ECO:0000259" key="8">
    <source>
        <dbReference type="Pfam" id="PF00324"/>
    </source>
</evidence>
<accession>A0A9W8GMW5</accession>
<evidence type="ECO:0000313" key="9">
    <source>
        <dbReference type="EMBL" id="KAJ2689319.1"/>
    </source>
</evidence>
<dbReference type="EMBL" id="JANBTX010000027">
    <property type="protein sequence ID" value="KAJ2689319.1"/>
    <property type="molecule type" value="Genomic_DNA"/>
</dbReference>
<dbReference type="GO" id="GO:0015171">
    <property type="term" value="F:amino acid transmembrane transporter activity"/>
    <property type="evidence" value="ECO:0007669"/>
    <property type="project" value="TreeGrafter"/>
</dbReference>
<evidence type="ECO:0000313" key="10">
    <source>
        <dbReference type="Proteomes" id="UP001151516"/>
    </source>
</evidence>
<comment type="subcellular location">
    <subcellularLocation>
        <location evidence="1">Membrane</location>
        <topology evidence="1">Multi-pass membrane protein</topology>
    </subcellularLocation>
</comment>
<feature type="transmembrane region" description="Helical" evidence="7">
    <location>
        <begin position="137"/>
        <end position="156"/>
    </location>
</feature>
<feature type="transmembrane region" description="Helical" evidence="7">
    <location>
        <begin position="58"/>
        <end position="77"/>
    </location>
</feature>
<organism evidence="9 10">
    <name type="scientific">Coemansia spiralis</name>
    <dbReference type="NCBI Taxonomy" id="417178"/>
    <lineage>
        <taxon>Eukaryota</taxon>
        <taxon>Fungi</taxon>
        <taxon>Fungi incertae sedis</taxon>
        <taxon>Zoopagomycota</taxon>
        <taxon>Kickxellomycotina</taxon>
        <taxon>Kickxellomycetes</taxon>
        <taxon>Kickxellales</taxon>
        <taxon>Kickxellaceae</taxon>
        <taxon>Coemansia</taxon>
    </lineage>
</organism>
<comment type="caution">
    <text evidence="9">The sequence shown here is derived from an EMBL/GenBank/DDBJ whole genome shotgun (WGS) entry which is preliminary data.</text>
</comment>
<feature type="transmembrane region" description="Helical" evidence="7">
    <location>
        <begin position="382"/>
        <end position="405"/>
    </location>
</feature>
<feature type="transmembrane region" description="Helical" evidence="7">
    <location>
        <begin position="460"/>
        <end position="486"/>
    </location>
</feature>
<evidence type="ECO:0000256" key="4">
    <source>
        <dbReference type="ARBA" id="ARBA00022970"/>
    </source>
</evidence>
<feature type="transmembrane region" description="Helical" evidence="7">
    <location>
        <begin position="168"/>
        <end position="186"/>
    </location>
</feature>
<sequence>MENGIAENVDGKLETKSPFLTTPLSVLHIALSILGGALSSGFLLAGGFTIFCAGPGGALVAFALATIALYMVMTSLMEIRSVIPESVPYYMFGAHVLGQTVGAALAWNFWLMWISIIAYEVAAVGHILQFWVPHVHSAVWCLPLFLCCFAIVVINTKYYTAAEHSFTILKLCGVVVALICGALVASGKVGGHKYGLENWHRGEAPFVGGALGIACAAVYSSFSIVGAEAAAVMAMRTCSRRVRHLVPAFVCGDLAILFLTSIFITGLVVSYDSAWFTSNNDAGDSAESSTFTYIFELARLYAGADIVNAVLLVTALFDCCAALYVSSALLQDLGMRGLAPRFLREREGNGQGRDFSVYCLATSSIVALTIWGLSYISAKYSLSIIAGAIGVSGFIMWGSVAVMHIRVRCAKKFRDVAKSMDGAYRAWLFPVGPIFCLLYVVSSLGGVIWVAVWLGFLVDMFLLATSQLLIFVILLLVAATVQYFGYCRC</sequence>
<keyword evidence="10" id="KW-1185">Reference proteome</keyword>
<dbReference type="Gene3D" id="1.20.1740.10">
    <property type="entry name" value="Amino acid/polyamine transporter I"/>
    <property type="match status" value="1"/>
</dbReference>
<feature type="transmembrane region" description="Helical" evidence="7">
    <location>
        <begin position="26"/>
        <end position="51"/>
    </location>
</feature>
<keyword evidence="5 7" id="KW-1133">Transmembrane helix</keyword>
<gene>
    <name evidence="9" type="ORF">IWW39_001557</name>
</gene>
<keyword evidence="2" id="KW-0813">Transport</keyword>
<proteinExistence type="predicted"/>
<evidence type="ECO:0000256" key="3">
    <source>
        <dbReference type="ARBA" id="ARBA00022692"/>
    </source>
</evidence>
<evidence type="ECO:0000256" key="2">
    <source>
        <dbReference type="ARBA" id="ARBA00022448"/>
    </source>
</evidence>
<keyword evidence="6 7" id="KW-0472">Membrane</keyword>
<dbReference type="PANTHER" id="PTHR43341">
    <property type="entry name" value="AMINO ACID PERMEASE"/>
    <property type="match status" value="1"/>
</dbReference>
<dbReference type="PIRSF" id="PIRSF006060">
    <property type="entry name" value="AA_transporter"/>
    <property type="match status" value="1"/>
</dbReference>
<evidence type="ECO:0000256" key="6">
    <source>
        <dbReference type="ARBA" id="ARBA00023136"/>
    </source>
</evidence>
<feature type="transmembrane region" description="Helical" evidence="7">
    <location>
        <begin position="89"/>
        <end position="107"/>
    </location>
</feature>
<feature type="transmembrane region" description="Helical" evidence="7">
    <location>
        <begin position="245"/>
        <end position="271"/>
    </location>
</feature>